<reference evidence="3 4" key="1">
    <citation type="submission" date="2020-02" db="EMBL/GenBank/DDBJ databases">
        <authorList>
            <person name="Kim M.K."/>
        </authorList>
    </citation>
    <scope>NUCLEOTIDE SEQUENCE [LARGE SCALE GENOMIC DNA]</scope>
    <source>
        <strain evidence="3 4">17J57-3</strain>
    </source>
</reference>
<dbReference type="InterPro" id="IPR036291">
    <property type="entry name" value="NAD(P)-bd_dom_sf"/>
</dbReference>
<dbReference type="SUPFAM" id="SSF55347">
    <property type="entry name" value="Glyceraldehyde-3-phosphate dehydrogenase-like, C-terminal domain"/>
    <property type="match status" value="1"/>
</dbReference>
<evidence type="ECO:0000259" key="2">
    <source>
        <dbReference type="Pfam" id="PF01408"/>
    </source>
</evidence>
<evidence type="ECO:0000313" key="3">
    <source>
        <dbReference type="EMBL" id="NEX59660.1"/>
    </source>
</evidence>
<dbReference type="GO" id="GO:0000166">
    <property type="term" value="F:nucleotide binding"/>
    <property type="evidence" value="ECO:0007669"/>
    <property type="project" value="InterPro"/>
</dbReference>
<dbReference type="AlphaFoldDB" id="A0A6B3SGA8"/>
<dbReference type="GO" id="GO:0016491">
    <property type="term" value="F:oxidoreductase activity"/>
    <property type="evidence" value="ECO:0007669"/>
    <property type="project" value="UniProtKB-KW"/>
</dbReference>
<accession>A0A6B3SGA8</accession>
<dbReference type="Gene3D" id="3.40.50.720">
    <property type="entry name" value="NAD(P)-binding Rossmann-like Domain"/>
    <property type="match status" value="1"/>
</dbReference>
<dbReference type="PANTHER" id="PTHR43818:SF11">
    <property type="entry name" value="BCDNA.GH03377"/>
    <property type="match status" value="1"/>
</dbReference>
<comment type="caution">
    <text evidence="3">The sequence shown here is derived from an EMBL/GenBank/DDBJ whole genome shotgun (WGS) entry which is preliminary data.</text>
</comment>
<dbReference type="Proteomes" id="UP000482155">
    <property type="component" value="Unassembled WGS sequence"/>
</dbReference>
<dbReference type="PANTHER" id="PTHR43818">
    <property type="entry name" value="BCDNA.GH03377"/>
    <property type="match status" value="1"/>
</dbReference>
<evidence type="ECO:0000256" key="1">
    <source>
        <dbReference type="ARBA" id="ARBA00023002"/>
    </source>
</evidence>
<dbReference type="Gene3D" id="3.30.360.10">
    <property type="entry name" value="Dihydrodipicolinate Reductase, domain 2"/>
    <property type="match status" value="1"/>
</dbReference>
<gene>
    <name evidence="3" type="ORF">G3574_01085</name>
</gene>
<name>A0A6B3SGA8_9BURK</name>
<dbReference type="InterPro" id="IPR050463">
    <property type="entry name" value="Gfo/Idh/MocA_oxidrdct_glycsds"/>
</dbReference>
<organism evidence="3 4">
    <name type="scientific">Noviherbaspirillum galbum</name>
    <dbReference type="NCBI Taxonomy" id="2709383"/>
    <lineage>
        <taxon>Bacteria</taxon>
        <taxon>Pseudomonadati</taxon>
        <taxon>Pseudomonadota</taxon>
        <taxon>Betaproteobacteria</taxon>
        <taxon>Burkholderiales</taxon>
        <taxon>Oxalobacteraceae</taxon>
        <taxon>Noviherbaspirillum</taxon>
    </lineage>
</organism>
<dbReference type="Pfam" id="PF01408">
    <property type="entry name" value="GFO_IDH_MocA"/>
    <property type="match status" value="1"/>
</dbReference>
<sequence length="350" mass="37568">METRNQPVRVAIFGCGLIGSEWDHDSDGGHPARTHAAAFSRNAGSRIVAMCDRDAARAERAAVRWNCRAFTEPERLFAAVGVDLVVVAASSDARWSVIEPALAAGVRLFIIEKPLATSLEESQRIATALEAAGARAIVNYSRRWDVAMRDLRDAIRHGELGRIQRFVGYYGKGLVNSGSHMLDLAGFLCGGRPLRARALGSPLPSGESAWSPTGDRAFDAQVVFGNDGDDGKEIELSLLGTDCSAFTCFELRIIGTKAIVEMSQGGRRLLRTPVTEDPNFPGYRIPGDAQPIASGLLDAMQLMADEAVMLANGALDHPACDAQTALRTAMAVEAVKQSDRQGGQWMSIGE</sequence>
<dbReference type="InterPro" id="IPR000683">
    <property type="entry name" value="Gfo/Idh/MocA-like_OxRdtase_N"/>
</dbReference>
<evidence type="ECO:0000313" key="4">
    <source>
        <dbReference type="Proteomes" id="UP000482155"/>
    </source>
</evidence>
<protein>
    <submittedName>
        <fullName evidence="3">Gfo/Idh/MocA family oxidoreductase</fullName>
    </submittedName>
</protein>
<keyword evidence="4" id="KW-1185">Reference proteome</keyword>
<feature type="domain" description="Gfo/Idh/MocA-like oxidoreductase N-terminal" evidence="2">
    <location>
        <begin position="9"/>
        <end position="140"/>
    </location>
</feature>
<dbReference type="SUPFAM" id="SSF51735">
    <property type="entry name" value="NAD(P)-binding Rossmann-fold domains"/>
    <property type="match status" value="1"/>
</dbReference>
<proteinExistence type="predicted"/>
<dbReference type="RefSeq" id="WP_163960021.1">
    <property type="nucleotide sequence ID" value="NZ_JAAIVB010000007.1"/>
</dbReference>
<keyword evidence="1" id="KW-0560">Oxidoreductase</keyword>
<dbReference type="EMBL" id="JAAIVB010000007">
    <property type="protein sequence ID" value="NEX59660.1"/>
    <property type="molecule type" value="Genomic_DNA"/>
</dbReference>